<evidence type="ECO:0000313" key="2">
    <source>
        <dbReference type="Proteomes" id="UP001595885"/>
    </source>
</evidence>
<evidence type="ECO:0008006" key="3">
    <source>
        <dbReference type="Google" id="ProtNLM"/>
    </source>
</evidence>
<accession>A0ABV9P0C0</accession>
<name>A0ABV9P0C0_9FLAO</name>
<dbReference type="EMBL" id="JBHSGW010000002">
    <property type="protein sequence ID" value="MFC4738977.1"/>
    <property type="molecule type" value="Genomic_DNA"/>
</dbReference>
<protein>
    <recommendedName>
        <fullName evidence="3">DUF3244 domain-containing protein</fullName>
    </recommendedName>
</protein>
<sequence length="134" mass="15414">MKKLILILTLISNITIYSQEYNVSKTEVLVDVQKNNWSQTTENAFVESINFIDGGSIEITLPDKEIILIYKLEINYKTDKDGYKVMTFFPNLVRGSNSEIEVTLINGKPAFAYGHSLGWEKSNPNKITIFRLWF</sequence>
<gene>
    <name evidence="1" type="ORF">ACFO3U_03130</name>
</gene>
<evidence type="ECO:0000313" key="1">
    <source>
        <dbReference type="EMBL" id="MFC4738977.1"/>
    </source>
</evidence>
<reference evidence="2" key="1">
    <citation type="journal article" date="2019" name="Int. J. Syst. Evol. Microbiol.">
        <title>The Global Catalogue of Microorganisms (GCM) 10K type strain sequencing project: providing services to taxonomists for standard genome sequencing and annotation.</title>
        <authorList>
            <consortium name="The Broad Institute Genomics Platform"/>
            <consortium name="The Broad Institute Genome Sequencing Center for Infectious Disease"/>
            <person name="Wu L."/>
            <person name="Ma J."/>
        </authorList>
    </citation>
    <scope>NUCLEOTIDE SEQUENCE [LARGE SCALE GENOMIC DNA]</scope>
    <source>
        <strain evidence="2">CCUG 50349</strain>
    </source>
</reference>
<comment type="caution">
    <text evidence="1">The sequence shown here is derived from an EMBL/GenBank/DDBJ whole genome shotgun (WGS) entry which is preliminary data.</text>
</comment>
<dbReference type="RefSeq" id="WP_379738277.1">
    <property type="nucleotide sequence ID" value="NZ_JBHSGW010000002.1"/>
</dbReference>
<organism evidence="1 2">
    <name type="scientific">Flavobacterium ponti</name>
    <dbReference type="NCBI Taxonomy" id="665133"/>
    <lineage>
        <taxon>Bacteria</taxon>
        <taxon>Pseudomonadati</taxon>
        <taxon>Bacteroidota</taxon>
        <taxon>Flavobacteriia</taxon>
        <taxon>Flavobacteriales</taxon>
        <taxon>Flavobacteriaceae</taxon>
        <taxon>Flavobacterium</taxon>
    </lineage>
</organism>
<dbReference type="Proteomes" id="UP001595885">
    <property type="component" value="Unassembled WGS sequence"/>
</dbReference>
<keyword evidence="2" id="KW-1185">Reference proteome</keyword>
<proteinExistence type="predicted"/>